<reference evidence="3" key="1">
    <citation type="submission" date="2017-09" db="EMBL/GenBank/DDBJ databases">
        <title>Depth-based differentiation of microbial function through sediment-hosted aquifers and enrichment of novel symbionts in the deep terrestrial subsurface.</title>
        <authorList>
            <person name="Probst A.J."/>
            <person name="Ladd B."/>
            <person name="Jarett J.K."/>
            <person name="Geller-Mcgrath D.E."/>
            <person name="Sieber C.M.K."/>
            <person name="Emerson J.B."/>
            <person name="Anantharaman K."/>
            <person name="Thomas B.C."/>
            <person name="Malmstrom R."/>
            <person name="Stieglmeier M."/>
            <person name="Klingl A."/>
            <person name="Woyke T."/>
            <person name="Ryan C.M."/>
            <person name="Banfield J.F."/>
        </authorList>
    </citation>
    <scope>NUCLEOTIDE SEQUENCE [LARGE SCALE GENOMIC DNA]</scope>
</reference>
<protein>
    <recommendedName>
        <fullName evidence="1">Schlafen AlbA-2 domain-containing protein</fullName>
    </recommendedName>
</protein>
<evidence type="ECO:0000313" key="2">
    <source>
        <dbReference type="EMBL" id="PIV51962.1"/>
    </source>
</evidence>
<comment type="caution">
    <text evidence="2">The sequence shown here is derived from an EMBL/GenBank/DDBJ whole genome shotgun (WGS) entry which is preliminary data.</text>
</comment>
<accession>A0A2M7DQC3</accession>
<dbReference type="InterPro" id="IPR038461">
    <property type="entry name" value="Schlafen_AlbA_2_dom_sf"/>
</dbReference>
<dbReference type="Proteomes" id="UP000228896">
    <property type="component" value="Unassembled WGS sequence"/>
</dbReference>
<evidence type="ECO:0000259" key="1">
    <source>
        <dbReference type="Pfam" id="PF04326"/>
    </source>
</evidence>
<organism evidence="2 3">
    <name type="scientific">Candidatus Falkowbacteria bacterium CG02_land_8_20_14_3_00_36_14</name>
    <dbReference type="NCBI Taxonomy" id="1974560"/>
    <lineage>
        <taxon>Bacteria</taxon>
        <taxon>Candidatus Falkowiibacteriota</taxon>
    </lineage>
</organism>
<name>A0A2M7DQC3_9BACT</name>
<sequence length="76" mass="8460">MYISEDIDDILRNRENEVLEFKEAKNNFDSRERSDYCAAIANAGGGRLLLGVNDSGEIVGTSVYIGTIEKIPQEVH</sequence>
<dbReference type="AlphaFoldDB" id="A0A2M7DQC3"/>
<dbReference type="EMBL" id="PETS01000024">
    <property type="protein sequence ID" value="PIV51962.1"/>
    <property type="molecule type" value="Genomic_DNA"/>
</dbReference>
<evidence type="ECO:0000313" key="3">
    <source>
        <dbReference type="Proteomes" id="UP000228896"/>
    </source>
</evidence>
<dbReference type="Gene3D" id="3.30.950.30">
    <property type="entry name" value="Schlafen, AAA domain"/>
    <property type="match status" value="1"/>
</dbReference>
<proteinExistence type="predicted"/>
<gene>
    <name evidence="2" type="ORF">COS18_01395</name>
</gene>
<dbReference type="Pfam" id="PF04326">
    <property type="entry name" value="SLFN_AlbA_2"/>
    <property type="match status" value="1"/>
</dbReference>
<dbReference type="InterPro" id="IPR007421">
    <property type="entry name" value="Schlafen_AlbA_2_dom"/>
</dbReference>
<feature type="domain" description="Schlafen AlbA-2" evidence="1">
    <location>
        <begin position="15"/>
        <end position="64"/>
    </location>
</feature>